<dbReference type="EMBL" id="JABBWM010000002">
    <property type="protein sequence ID" value="KAG2119823.1"/>
    <property type="molecule type" value="Genomic_DNA"/>
</dbReference>
<name>A0A9P7FM57_9AGAM</name>
<feature type="region of interest" description="Disordered" evidence="1">
    <location>
        <begin position="248"/>
        <end position="272"/>
    </location>
</feature>
<dbReference type="AlphaFoldDB" id="A0A9P7FM57"/>
<evidence type="ECO:0000313" key="2">
    <source>
        <dbReference type="EMBL" id="KAG2119823.1"/>
    </source>
</evidence>
<feature type="compositionally biased region" description="Acidic residues" evidence="1">
    <location>
        <begin position="248"/>
        <end position="257"/>
    </location>
</feature>
<protein>
    <submittedName>
        <fullName evidence="2">Uncharacterized protein</fullName>
    </submittedName>
</protein>
<gene>
    <name evidence="2" type="ORF">F5147DRAFT_767292</name>
</gene>
<dbReference type="Proteomes" id="UP000823399">
    <property type="component" value="Unassembled WGS sequence"/>
</dbReference>
<comment type="caution">
    <text evidence="2">The sequence shown here is derived from an EMBL/GenBank/DDBJ whole genome shotgun (WGS) entry which is preliminary data.</text>
</comment>
<reference evidence="2" key="1">
    <citation type="journal article" date="2020" name="New Phytol.">
        <title>Comparative genomics reveals dynamic genome evolution in host specialist ectomycorrhizal fungi.</title>
        <authorList>
            <person name="Lofgren L.A."/>
            <person name="Nguyen N.H."/>
            <person name="Vilgalys R."/>
            <person name="Ruytinx J."/>
            <person name="Liao H.L."/>
            <person name="Branco S."/>
            <person name="Kuo A."/>
            <person name="LaButti K."/>
            <person name="Lipzen A."/>
            <person name="Andreopoulos W."/>
            <person name="Pangilinan J."/>
            <person name="Riley R."/>
            <person name="Hundley H."/>
            <person name="Na H."/>
            <person name="Barry K."/>
            <person name="Grigoriev I.V."/>
            <person name="Stajich J.E."/>
            <person name="Kennedy P.G."/>
        </authorList>
    </citation>
    <scope>NUCLEOTIDE SEQUENCE</scope>
    <source>
        <strain evidence="2">FC423</strain>
    </source>
</reference>
<sequence>MSKNYTDFWSEVGIKFFEHWPERNPIFGDLPESEFTPEQSTALADAVAERKKQIATWFRWQTNPLRLGRRSGIRGLVVSLMKGTRAPQKMDIYSNKFYSKKIKHVADEAIRVQSVTERGPKLNKRRDVVRQMYEKESKEVKAKIEKKYCQKQGESPKVDDTTKIKAIHELGPMLDRILQYLAHITGGWKFSVLMGGHDPSTGEVSVFNYHVGELESGAQFDQAFSNFNSMQSAFLSFVKDAIAFESMLPEEGDNESDSDVKGDEDSSSRRRA</sequence>
<dbReference type="RefSeq" id="XP_041299649.1">
    <property type="nucleotide sequence ID" value="XM_041440864.1"/>
</dbReference>
<evidence type="ECO:0000313" key="3">
    <source>
        <dbReference type="Proteomes" id="UP000823399"/>
    </source>
</evidence>
<keyword evidence="3" id="KW-1185">Reference proteome</keyword>
<organism evidence="2 3">
    <name type="scientific">Suillus discolor</name>
    <dbReference type="NCBI Taxonomy" id="1912936"/>
    <lineage>
        <taxon>Eukaryota</taxon>
        <taxon>Fungi</taxon>
        <taxon>Dikarya</taxon>
        <taxon>Basidiomycota</taxon>
        <taxon>Agaricomycotina</taxon>
        <taxon>Agaricomycetes</taxon>
        <taxon>Agaricomycetidae</taxon>
        <taxon>Boletales</taxon>
        <taxon>Suillineae</taxon>
        <taxon>Suillaceae</taxon>
        <taxon>Suillus</taxon>
    </lineage>
</organism>
<feature type="compositionally biased region" description="Basic and acidic residues" evidence="1">
    <location>
        <begin position="258"/>
        <end position="272"/>
    </location>
</feature>
<proteinExistence type="predicted"/>
<dbReference type="GeneID" id="64703123"/>
<dbReference type="OrthoDB" id="2680122at2759"/>
<evidence type="ECO:0000256" key="1">
    <source>
        <dbReference type="SAM" id="MobiDB-lite"/>
    </source>
</evidence>
<accession>A0A9P7FM57</accession>